<feature type="chain" id="PRO_5045903625" evidence="1">
    <location>
        <begin position="20"/>
        <end position="188"/>
    </location>
</feature>
<sequence length="188" mass="20887">MKFLFHLLLLIGLSALSGAAWVAHRPAAIAPVEPAKPGARQRELVDDLKQAAIKRSAMFEVSEAELNRHLAKALTGTLQAPAGEWASFERVAVELEPDLAHATLVWKVRDHRSTATVDFRIARQEKAFRVEVVGGRYGHLDVPHGLLRPLTPALEKLAITLQEEIEALFQMNQIQLAQDKLVLDPRFP</sequence>
<organism evidence="2 3">
    <name type="scientific">Prosthecobacter algae</name>
    <dbReference type="NCBI Taxonomy" id="1144682"/>
    <lineage>
        <taxon>Bacteria</taxon>
        <taxon>Pseudomonadati</taxon>
        <taxon>Verrucomicrobiota</taxon>
        <taxon>Verrucomicrobiia</taxon>
        <taxon>Verrucomicrobiales</taxon>
        <taxon>Verrucomicrobiaceae</taxon>
        <taxon>Prosthecobacter</taxon>
    </lineage>
</organism>
<gene>
    <name evidence="2" type="ORF">GCM10023213_43170</name>
</gene>
<name>A0ABP9PMI2_9BACT</name>
<proteinExistence type="predicted"/>
<dbReference type="EMBL" id="BAABIA010000010">
    <property type="protein sequence ID" value="GAA5147866.1"/>
    <property type="molecule type" value="Genomic_DNA"/>
</dbReference>
<dbReference type="RefSeq" id="WP_345738491.1">
    <property type="nucleotide sequence ID" value="NZ_BAABIA010000010.1"/>
</dbReference>
<feature type="signal peptide" evidence="1">
    <location>
        <begin position="1"/>
        <end position="19"/>
    </location>
</feature>
<protein>
    <submittedName>
        <fullName evidence="2">Uncharacterized protein</fullName>
    </submittedName>
</protein>
<dbReference type="Proteomes" id="UP001499852">
    <property type="component" value="Unassembled WGS sequence"/>
</dbReference>
<keyword evidence="1" id="KW-0732">Signal</keyword>
<accession>A0ABP9PMI2</accession>
<reference evidence="3" key="1">
    <citation type="journal article" date="2019" name="Int. J. Syst. Evol. Microbiol.">
        <title>The Global Catalogue of Microorganisms (GCM) 10K type strain sequencing project: providing services to taxonomists for standard genome sequencing and annotation.</title>
        <authorList>
            <consortium name="The Broad Institute Genomics Platform"/>
            <consortium name="The Broad Institute Genome Sequencing Center for Infectious Disease"/>
            <person name="Wu L."/>
            <person name="Ma J."/>
        </authorList>
    </citation>
    <scope>NUCLEOTIDE SEQUENCE [LARGE SCALE GENOMIC DNA]</scope>
    <source>
        <strain evidence="3">JCM 18053</strain>
    </source>
</reference>
<evidence type="ECO:0000313" key="2">
    <source>
        <dbReference type="EMBL" id="GAA5147866.1"/>
    </source>
</evidence>
<evidence type="ECO:0000313" key="3">
    <source>
        <dbReference type="Proteomes" id="UP001499852"/>
    </source>
</evidence>
<keyword evidence="3" id="KW-1185">Reference proteome</keyword>
<comment type="caution">
    <text evidence="2">The sequence shown here is derived from an EMBL/GenBank/DDBJ whole genome shotgun (WGS) entry which is preliminary data.</text>
</comment>
<evidence type="ECO:0000256" key="1">
    <source>
        <dbReference type="SAM" id="SignalP"/>
    </source>
</evidence>